<dbReference type="CDD" id="cd00293">
    <property type="entry name" value="USP-like"/>
    <property type="match status" value="1"/>
</dbReference>
<feature type="domain" description="UspA" evidence="2">
    <location>
        <begin position="1"/>
        <end position="146"/>
    </location>
</feature>
<evidence type="ECO:0000313" key="3">
    <source>
        <dbReference type="EMBL" id="MBD0835158.1"/>
    </source>
</evidence>
<dbReference type="InterPro" id="IPR006015">
    <property type="entry name" value="Universal_stress_UspA"/>
</dbReference>
<dbReference type="EMBL" id="JACVXC010000002">
    <property type="protein sequence ID" value="MBD0835158.1"/>
    <property type="molecule type" value="Genomic_DNA"/>
</dbReference>
<evidence type="ECO:0000259" key="2">
    <source>
        <dbReference type="Pfam" id="PF00582"/>
    </source>
</evidence>
<name>A0A8J6QDP0_9FLAO</name>
<dbReference type="SUPFAM" id="SSF52402">
    <property type="entry name" value="Adenine nucleotide alpha hydrolases-like"/>
    <property type="match status" value="2"/>
</dbReference>
<dbReference type="PANTHER" id="PTHR46268:SF6">
    <property type="entry name" value="UNIVERSAL STRESS PROTEIN UP12"/>
    <property type="match status" value="1"/>
</dbReference>
<dbReference type="PANTHER" id="PTHR46268">
    <property type="entry name" value="STRESS RESPONSE PROTEIN NHAX"/>
    <property type="match status" value="1"/>
</dbReference>
<comment type="caution">
    <text evidence="3">The sequence shown here is derived from an EMBL/GenBank/DDBJ whole genome shotgun (WGS) entry which is preliminary data.</text>
</comment>
<dbReference type="Pfam" id="PF00582">
    <property type="entry name" value="Usp"/>
    <property type="match status" value="1"/>
</dbReference>
<proteinExistence type="inferred from homology"/>
<protein>
    <submittedName>
        <fullName evidence="3">Universal stress protein</fullName>
    </submittedName>
</protein>
<sequence>MKTILLPTDFSENSINAIHYALDMFKDESCNFYILNVQKVSSYVSDNLMMGSPMGMVYDSIVEAAKVSVDKMIVKLTQEYKNDKHEFFSMVDYDNFTDAINQTVINNGIDLIVMGTKGATGLSQVVFGSNTVRVLKHVKVPVLVVPEHCKYTGLKDVAFTTSFQSLYNMDELELLNEIIIKNNSKLTVLHVVLEHAEATELFQDVDFFNENFDDVSYKMIETNVQDVFDAVQGYITNNDVKLITMTNKKHSFLDNVFKKHQVDDFAFRINIPLLVLPKRM</sequence>
<gene>
    <name evidence="3" type="ORF">ICJ84_06910</name>
</gene>
<dbReference type="AlphaFoldDB" id="A0A8J6QDP0"/>
<comment type="similarity">
    <text evidence="1">Belongs to the universal stress protein A family.</text>
</comment>
<dbReference type="InterPro" id="IPR006016">
    <property type="entry name" value="UspA"/>
</dbReference>
<dbReference type="PRINTS" id="PR01438">
    <property type="entry name" value="UNVRSLSTRESS"/>
</dbReference>
<dbReference type="Gene3D" id="3.40.50.12370">
    <property type="match status" value="1"/>
</dbReference>
<organism evidence="3 4">
    <name type="scientific">Aestuariibaculum suncheonense</name>
    <dbReference type="NCBI Taxonomy" id="1028745"/>
    <lineage>
        <taxon>Bacteria</taxon>
        <taxon>Pseudomonadati</taxon>
        <taxon>Bacteroidota</taxon>
        <taxon>Flavobacteriia</taxon>
        <taxon>Flavobacteriales</taxon>
        <taxon>Flavobacteriaceae</taxon>
    </lineage>
</organism>
<reference evidence="3" key="1">
    <citation type="journal article" date="2013" name="Int. J. Syst. Evol. Microbiol.">
        <title>Aestuariibaculum suncheonense gen. nov., sp. nov., a marine bacterium of the family Flavobacteriaceae isolated from a tidal flat and emended descriptions of the genera Gaetbulibacter and Tamlana.</title>
        <authorList>
            <person name="Jeong S.H."/>
            <person name="Park M.S."/>
            <person name="Jin H.M."/>
            <person name="Lee K."/>
            <person name="Park W."/>
            <person name="Jeon C.O."/>
        </authorList>
    </citation>
    <scope>NUCLEOTIDE SEQUENCE</scope>
    <source>
        <strain evidence="3">SC17</strain>
    </source>
</reference>
<keyword evidence="4" id="KW-1185">Reference proteome</keyword>
<dbReference type="Proteomes" id="UP000602057">
    <property type="component" value="Unassembled WGS sequence"/>
</dbReference>
<evidence type="ECO:0000313" key="4">
    <source>
        <dbReference type="Proteomes" id="UP000602057"/>
    </source>
</evidence>
<reference evidence="3" key="2">
    <citation type="submission" date="2020-09" db="EMBL/GenBank/DDBJ databases">
        <authorList>
            <person name="Wu Z."/>
        </authorList>
    </citation>
    <scope>NUCLEOTIDE SEQUENCE</scope>
    <source>
        <strain evidence="3">SC17</strain>
    </source>
</reference>
<evidence type="ECO:0000256" key="1">
    <source>
        <dbReference type="ARBA" id="ARBA00008791"/>
    </source>
</evidence>
<accession>A0A8J6QDP0</accession>
<dbReference type="RefSeq" id="WP_188215644.1">
    <property type="nucleotide sequence ID" value="NZ_BAABGH010000010.1"/>
</dbReference>